<feature type="region of interest" description="Disordered" evidence="1">
    <location>
        <begin position="1"/>
        <end position="69"/>
    </location>
</feature>
<feature type="compositionally biased region" description="Basic residues" evidence="1">
    <location>
        <begin position="50"/>
        <end position="60"/>
    </location>
</feature>
<protein>
    <submittedName>
        <fullName evidence="2">Uncharacterized protein</fullName>
    </submittedName>
</protein>
<keyword evidence="3" id="KW-1185">Reference proteome</keyword>
<dbReference type="EMBL" id="JACCBF010000001">
    <property type="protein sequence ID" value="NYD32714.1"/>
    <property type="molecule type" value="Genomic_DNA"/>
</dbReference>
<evidence type="ECO:0000313" key="3">
    <source>
        <dbReference type="Proteomes" id="UP000582231"/>
    </source>
</evidence>
<feature type="compositionally biased region" description="Basic and acidic residues" evidence="1">
    <location>
        <begin position="215"/>
        <end position="226"/>
    </location>
</feature>
<name>A0A852RXY7_9ACTN</name>
<evidence type="ECO:0000313" key="2">
    <source>
        <dbReference type="EMBL" id="NYD32714.1"/>
    </source>
</evidence>
<gene>
    <name evidence="2" type="ORF">BJ958_004260</name>
</gene>
<feature type="compositionally biased region" description="Polar residues" evidence="1">
    <location>
        <begin position="108"/>
        <end position="118"/>
    </location>
</feature>
<evidence type="ECO:0000256" key="1">
    <source>
        <dbReference type="SAM" id="MobiDB-lite"/>
    </source>
</evidence>
<dbReference type="AlphaFoldDB" id="A0A852RXY7"/>
<reference evidence="2 3" key="1">
    <citation type="submission" date="2020-07" db="EMBL/GenBank/DDBJ databases">
        <title>Sequencing the genomes of 1000 actinobacteria strains.</title>
        <authorList>
            <person name="Klenk H.-P."/>
        </authorList>
    </citation>
    <scope>NUCLEOTIDE SEQUENCE [LARGE SCALE GENOMIC DNA]</scope>
    <source>
        <strain evidence="2 3">DSM 19082</strain>
    </source>
</reference>
<feature type="compositionally biased region" description="Low complexity" evidence="1">
    <location>
        <begin position="90"/>
        <end position="101"/>
    </location>
</feature>
<feature type="region of interest" description="Disordered" evidence="1">
    <location>
        <begin position="90"/>
        <end position="118"/>
    </location>
</feature>
<comment type="caution">
    <text evidence="2">The sequence shown here is derived from an EMBL/GenBank/DDBJ whole genome shotgun (WGS) entry which is preliminary data.</text>
</comment>
<organism evidence="2 3">
    <name type="scientific">Nocardioides kongjuensis</name>
    <dbReference type="NCBI Taxonomy" id="349522"/>
    <lineage>
        <taxon>Bacteria</taxon>
        <taxon>Bacillati</taxon>
        <taxon>Actinomycetota</taxon>
        <taxon>Actinomycetes</taxon>
        <taxon>Propionibacteriales</taxon>
        <taxon>Nocardioidaceae</taxon>
        <taxon>Nocardioides</taxon>
    </lineage>
</organism>
<feature type="region of interest" description="Disordered" evidence="1">
    <location>
        <begin position="178"/>
        <end position="232"/>
    </location>
</feature>
<accession>A0A852RXY7</accession>
<sequence length="244" mass="27585">MPRFGGDPIGRRRTQWPRATKDRCGRPHSAVCAGRLGRMPPRRSAAFGRSPRHRPHRRLKPATTAHRADHEDLPVLHAVLWSVARRFACRSSSRPKPSAPRGVWQPGSRVTSVRSAGSPTHLSRLLKVVSPSARCPHRRAPALRRVKRLRRVLRKARSLFRRRSPSIPFAAIQLAQHRKKLRSRPRLPPGALAPAPPSPRREGSAQGTRPLQADVMRDPFDRRSERTQQALNRLWPSGLIAKRV</sequence>
<proteinExistence type="predicted"/>
<dbReference type="Proteomes" id="UP000582231">
    <property type="component" value="Unassembled WGS sequence"/>
</dbReference>